<dbReference type="PANTHER" id="PTHR11739:SF23">
    <property type="entry name" value="CITRATE SYNTHASE 2-RELATED"/>
    <property type="match status" value="1"/>
</dbReference>
<evidence type="ECO:0000256" key="5">
    <source>
        <dbReference type="RuleBase" id="RU003406"/>
    </source>
</evidence>
<reference evidence="6 7" key="1">
    <citation type="submission" date="2017-04" db="EMBL/GenBank/DDBJ databases">
        <authorList>
            <person name="Afonso C.L."/>
            <person name="Miller P.J."/>
            <person name="Scott M.A."/>
            <person name="Spackman E."/>
            <person name="Goraichik I."/>
            <person name="Dimitrov K.M."/>
            <person name="Suarez D.L."/>
            <person name="Swayne D.E."/>
        </authorList>
    </citation>
    <scope>NUCLEOTIDE SEQUENCE [LARGE SCALE GENOMIC DNA]</scope>
    <source>
        <strain evidence="6 7">USBA 355</strain>
    </source>
</reference>
<dbReference type="Gene3D" id="1.10.580.10">
    <property type="entry name" value="Citrate Synthase, domain 1"/>
    <property type="match status" value="1"/>
</dbReference>
<name>A0A1Y6BKB0_9PROT</name>
<accession>A0A1Y6BKB0</accession>
<dbReference type="PRINTS" id="PR00143">
    <property type="entry name" value="CITRTSNTHASE"/>
</dbReference>
<dbReference type="EMBL" id="FWZX01000006">
    <property type="protein sequence ID" value="SMF16073.1"/>
    <property type="molecule type" value="Genomic_DNA"/>
</dbReference>
<dbReference type="GO" id="GO:0005829">
    <property type="term" value="C:cytosol"/>
    <property type="evidence" value="ECO:0007669"/>
    <property type="project" value="TreeGrafter"/>
</dbReference>
<comment type="similarity">
    <text evidence="2 5">Belongs to the citrate synthase family.</text>
</comment>
<dbReference type="CDD" id="cd06109">
    <property type="entry name" value="BsCS-I_like"/>
    <property type="match status" value="1"/>
</dbReference>
<evidence type="ECO:0000256" key="2">
    <source>
        <dbReference type="ARBA" id="ARBA00010566"/>
    </source>
</evidence>
<dbReference type="Pfam" id="PF00285">
    <property type="entry name" value="Citrate_synt"/>
    <property type="match status" value="1"/>
</dbReference>
<evidence type="ECO:0000313" key="7">
    <source>
        <dbReference type="Proteomes" id="UP000192917"/>
    </source>
</evidence>
<dbReference type="GO" id="GO:0036440">
    <property type="term" value="F:citrate synthase activity"/>
    <property type="evidence" value="ECO:0007669"/>
    <property type="project" value="UniProtKB-EC"/>
</dbReference>
<dbReference type="GO" id="GO:0006099">
    <property type="term" value="P:tricarboxylic acid cycle"/>
    <property type="evidence" value="ECO:0007669"/>
    <property type="project" value="UniProtKB-UniPathway"/>
</dbReference>
<evidence type="ECO:0000256" key="1">
    <source>
        <dbReference type="ARBA" id="ARBA00004751"/>
    </source>
</evidence>
<comment type="pathway">
    <text evidence="1">Carbohydrate metabolism; tricarboxylic acid cycle; isocitrate from oxaloacetate: step 1/2.</text>
</comment>
<dbReference type="InterPro" id="IPR019810">
    <property type="entry name" value="Citrate_synthase_AS"/>
</dbReference>
<keyword evidence="7" id="KW-1185">Reference proteome</keyword>
<dbReference type="Gene3D" id="1.10.230.10">
    <property type="entry name" value="Cytochrome P450-Terp, domain 2"/>
    <property type="match status" value="1"/>
</dbReference>
<protein>
    <recommendedName>
        <fullName evidence="3">citrate synthase (unknown stereospecificity)</fullName>
        <ecNumber evidence="3">2.3.3.16</ecNumber>
    </recommendedName>
</protein>
<dbReference type="AlphaFoldDB" id="A0A1Y6BKB0"/>
<dbReference type="PROSITE" id="PS00480">
    <property type="entry name" value="CITRATE_SYNTHASE"/>
    <property type="match status" value="1"/>
</dbReference>
<dbReference type="EC" id="2.3.3.16" evidence="3"/>
<dbReference type="Proteomes" id="UP000192917">
    <property type="component" value="Unassembled WGS sequence"/>
</dbReference>
<dbReference type="GO" id="GO:0005975">
    <property type="term" value="P:carbohydrate metabolic process"/>
    <property type="evidence" value="ECO:0007669"/>
    <property type="project" value="TreeGrafter"/>
</dbReference>
<evidence type="ECO:0000256" key="3">
    <source>
        <dbReference type="ARBA" id="ARBA00012972"/>
    </source>
</evidence>
<keyword evidence="4 5" id="KW-0808">Transferase</keyword>
<evidence type="ECO:0000313" key="6">
    <source>
        <dbReference type="EMBL" id="SMF16073.1"/>
    </source>
</evidence>
<dbReference type="RefSeq" id="WP_200808461.1">
    <property type="nucleotide sequence ID" value="NZ_FWZX01000006.1"/>
</dbReference>
<proteinExistence type="inferred from homology"/>
<sequence length="375" mass="38816">MSSASVTIADRMPEAASGLDDVVVAETVLSEVDGAAGRLVIRGRPLDALAGRASAEAVAALLLDGFFPDLPDDLPAALGAARAEVFAELAAADAGIRRLPPVEALRALSARLADGDDLATALRLIAAPAVLTPGLVRLARGLEPVAPDPALGQAADVLRMLHGTMPDAAQAAALDRYLVTVADHGLNASTFAARVVASTRAGLTSAWLAALGALKGPLHGGAPGPVLDMLDAVGMPERAEAWLSGALDRGERLMGFGHRIYRVRDPRADALKAGVAALAAAGRVDAGRLRLAEAVEAAALALLARRKPGRPLETNVEFYTALLLEALGFPRETFTCVFALGRGPGWLAHAREQVATGRLLRPQSRYVGPRPREAA</sequence>
<gene>
    <name evidence="6" type="ORF">SAMN05428998_10623</name>
</gene>
<evidence type="ECO:0000256" key="4">
    <source>
        <dbReference type="ARBA" id="ARBA00022679"/>
    </source>
</evidence>
<organism evidence="6 7">
    <name type="scientific">Tistlia consotensis USBA 355</name>
    <dbReference type="NCBI Taxonomy" id="560819"/>
    <lineage>
        <taxon>Bacteria</taxon>
        <taxon>Pseudomonadati</taxon>
        <taxon>Pseudomonadota</taxon>
        <taxon>Alphaproteobacteria</taxon>
        <taxon>Rhodospirillales</taxon>
        <taxon>Rhodovibrionaceae</taxon>
        <taxon>Tistlia</taxon>
    </lineage>
</organism>
<dbReference type="InterPro" id="IPR016143">
    <property type="entry name" value="Citrate_synth-like_sm_a-sub"/>
</dbReference>
<dbReference type="NCBIfam" id="NF009005">
    <property type="entry name" value="PRK12350.1"/>
    <property type="match status" value="1"/>
</dbReference>
<dbReference type="InterPro" id="IPR036969">
    <property type="entry name" value="Citrate_synthase_sf"/>
</dbReference>
<dbReference type="InterPro" id="IPR016142">
    <property type="entry name" value="Citrate_synth-like_lrg_a-sub"/>
</dbReference>
<dbReference type="PANTHER" id="PTHR11739">
    <property type="entry name" value="CITRATE SYNTHASE"/>
    <property type="match status" value="1"/>
</dbReference>
<dbReference type="UniPathway" id="UPA00223">
    <property type="reaction ID" value="UER00717"/>
</dbReference>
<dbReference type="STRING" id="560819.SAMN05428998_10623"/>
<dbReference type="InterPro" id="IPR002020">
    <property type="entry name" value="Citrate_synthase"/>
</dbReference>
<dbReference type="SUPFAM" id="SSF48256">
    <property type="entry name" value="Citrate synthase"/>
    <property type="match status" value="1"/>
</dbReference>